<keyword evidence="11 13" id="KW-0030">Aminoacyl-tRNA synthetase</keyword>
<accession>A0A840AFP5</accession>
<evidence type="ECO:0000256" key="9">
    <source>
        <dbReference type="ARBA" id="ARBA00022840"/>
    </source>
</evidence>
<evidence type="ECO:0000259" key="14">
    <source>
        <dbReference type="Pfam" id="PF01406"/>
    </source>
</evidence>
<sequence length="470" mass="51315">MPQLRFHNSLTRREEAFTPLDASHVRLYVCGPTVYDLAHLGNARPVVVFDVLARLLRRLYPRVTYARNITDVDDKINARARETGQPIGAITSRTTADFHRDMAALNCLAPDVEPTATGHIAEMIALTEKLVARGHAYAAEGHVLFSVGSFADYGKLSGRNQDELLAGARVDVAPYKRDPGDFVLWKPSDAETPGWDSPWGRGRPGWHIECSAMSWKHLGETFDIHGGGHDLLFPHHENEVAQSRAAFGTAFMAHTWLHNGMLLVDGEKMSKSLGNFMTVQDVLARGPWAGEAFRLLLLRTHYRSALDFTLAALDECKAELDDFYAMLARPAPEAEAPAAMVEWVLEPLHDDLNTPLALARLRDLRTLENVASVGGSPAAVHARTPAPWDPAPGEARAAILDAAQVLGLPLHDAAAWRQGGGDAEVEAAIAARLAARAAKNWAEADRIRDDLKAQGIILEDGAGGTTWRRA</sequence>
<dbReference type="Gene3D" id="1.20.120.1910">
    <property type="entry name" value="Cysteine-tRNA ligase, C-terminal anti-codon recognition domain"/>
    <property type="match status" value="1"/>
</dbReference>
<evidence type="ECO:0000256" key="5">
    <source>
        <dbReference type="ARBA" id="ARBA00022598"/>
    </source>
</evidence>
<dbReference type="SUPFAM" id="SSF52374">
    <property type="entry name" value="Nucleotidylyl transferase"/>
    <property type="match status" value="1"/>
</dbReference>
<dbReference type="NCBIfam" id="TIGR00435">
    <property type="entry name" value="cysS"/>
    <property type="match status" value="1"/>
</dbReference>
<evidence type="ECO:0000256" key="12">
    <source>
        <dbReference type="ARBA" id="ARBA00047398"/>
    </source>
</evidence>
<feature type="binding site" evidence="13">
    <location>
        <position position="210"/>
    </location>
    <ligand>
        <name>Zn(2+)</name>
        <dbReference type="ChEBI" id="CHEBI:29105"/>
    </ligand>
</feature>
<evidence type="ECO:0000256" key="10">
    <source>
        <dbReference type="ARBA" id="ARBA00022917"/>
    </source>
</evidence>
<evidence type="ECO:0000256" key="2">
    <source>
        <dbReference type="ARBA" id="ARBA00005594"/>
    </source>
</evidence>
<dbReference type="FunFam" id="3.40.50.620:FF:000068">
    <property type="entry name" value="Cysteine--tRNA ligase"/>
    <property type="match status" value="1"/>
</dbReference>
<feature type="binding site" evidence="13">
    <location>
        <position position="271"/>
    </location>
    <ligand>
        <name>ATP</name>
        <dbReference type="ChEBI" id="CHEBI:30616"/>
    </ligand>
</feature>
<dbReference type="GO" id="GO:0004817">
    <property type="term" value="F:cysteine-tRNA ligase activity"/>
    <property type="evidence" value="ECO:0007669"/>
    <property type="project" value="UniProtKB-UniRule"/>
</dbReference>
<evidence type="ECO:0000256" key="13">
    <source>
        <dbReference type="HAMAP-Rule" id="MF_00041"/>
    </source>
</evidence>
<feature type="short sequence motif" description="'KMSKS' region" evidence="13">
    <location>
        <begin position="268"/>
        <end position="272"/>
    </location>
</feature>
<dbReference type="GO" id="GO:0008270">
    <property type="term" value="F:zinc ion binding"/>
    <property type="evidence" value="ECO:0007669"/>
    <property type="project" value="UniProtKB-UniRule"/>
</dbReference>
<name>A0A840AFP5_9PROT</name>
<feature type="short sequence motif" description="'HIGH' region" evidence="13">
    <location>
        <begin position="32"/>
        <end position="42"/>
    </location>
</feature>
<dbReference type="PANTHER" id="PTHR10890">
    <property type="entry name" value="CYSTEINYL-TRNA SYNTHETASE"/>
    <property type="match status" value="1"/>
</dbReference>
<keyword evidence="9 13" id="KW-0067">ATP-binding</keyword>
<keyword evidence="5 13" id="KW-0436">Ligase</keyword>
<comment type="cofactor">
    <cofactor evidence="13">
        <name>Zn(2+)</name>
        <dbReference type="ChEBI" id="CHEBI:29105"/>
    </cofactor>
    <text evidence="13">Binds 1 zinc ion per subunit.</text>
</comment>
<comment type="caution">
    <text evidence="16">The sequence shown here is derived from an EMBL/GenBank/DDBJ whole genome shotgun (WGS) entry which is preliminary data.</text>
</comment>
<dbReference type="HAMAP" id="MF_00041">
    <property type="entry name" value="Cys_tRNA_synth"/>
    <property type="match status" value="1"/>
</dbReference>
<dbReference type="Pfam" id="PF01406">
    <property type="entry name" value="tRNA-synt_1e"/>
    <property type="match status" value="1"/>
</dbReference>
<dbReference type="InterPro" id="IPR009080">
    <property type="entry name" value="tRNAsynth_Ia_anticodon-bd"/>
</dbReference>
<evidence type="ECO:0000313" key="17">
    <source>
        <dbReference type="Proteomes" id="UP000553193"/>
    </source>
</evidence>
<feature type="domain" description="tRNA synthetases class I catalytic" evidence="14">
    <location>
        <begin position="17"/>
        <end position="316"/>
    </location>
</feature>
<dbReference type="InterPro" id="IPR015803">
    <property type="entry name" value="Cys-tRNA-ligase"/>
</dbReference>
<dbReference type="GO" id="GO:0006423">
    <property type="term" value="P:cysteinyl-tRNA aminoacylation"/>
    <property type="evidence" value="ECO:0007669"/>
    <property type="project" value="UniProtKB-UniRule"/>
</dbReference>
<proteinExistence type="inferred from homology"/>
<dbReference type="SUPFAM" id="SSF47323">
    <property type="entry name" value="Anticodon-binding domain of a subclass of class I aminoacyl-tRNA synthetases"/>
    <property type="match status" value="1"/>
</dbReference>
<evidence type="ECO:0000313" key="16">
    <source>
        <dbReference type="EMBL" id="MBB3899293.1"/>
    </source>
</evidence>
<dbReference type="Pfam" id="PF23493">
    <property type="entry name" value="CysS_C"/>
    <property type="match status" value="1"/>
</dbReference>
<comment type="subcellular location">
    <subcellularLocation>
        <location evidence="1 13">Cytoplasm</location>
    </subcellularLocation>
</comment>
<gene>
    <name evidence="13" type="primary">cysS</name>
    <name evidence="16" type="ORF">GGQ83_002741</name>
</gene>
<evidence type="ECO:0000256" key="6">
    <source>
        <dbReference type="ARBA" id="ARBA00022723"/>
    </source>
</evidence>
<organism evidence="16 17">
    <name type="scientific">Roseococcus suduntuyensis</name>
    <dbReference type="NCBI Taxonomy" id="455361"/>
    <lineage>
        <taxon>Bacteria</taxon>
        <taxon>Pseudomonadati</taxon>
        <taxon>Pseudomonadota</taxon>
        <taxon>Alphaproteobacteria</taxon>
        <taxon>Acetobacterales</taxon>
        <taxon>Roseomonadaceae</taxon>
        <taxon>Roseococcus</taxon>
    </lineage>
</organism>
<dbReference type="EC" id="6.1.1.16" evidence="13"/>
<comment type="similarity">
    <text evidence="2 13">Belongs to the class-I aminoacyl-tRNA synthetase family.</text>
</comment>
<evidence type="ECO:0000256" key="4">
    <source>
        <dbReference type="ARBA" id="ARBA00022490"/>
    </source>
</evidence>
<keyword evidence="4 13" id="KW-0963">Cytoplasm</keyword>
<feature type="binding site" evidence="13">
    <location>
        <position position="239"/>
    </location>
    <ligand>
        <name>Zn(2+)</name>
        <dbReference type="ChEBI" id="CHEBI:29105"/>
    </ligand>
</feature>
<evidence type="ECO:0000256" key="7">
    <source>
        <dbReference type="ARBA" id="ARBA00022741"/>
    </source>
</evidence>
<evidence type="ECO:0000256" key="3">
    <source>
        <dbReference type="ARBA" id="ARBA00011245"/>
    </source>
</evidence>
<evidence type="ECO:0000256" key="11">
    <source>
        <dbReference type="ARBA" id="ARBA00023146"/>
    </source>
</evidence>
<evidence type="ECO:0000259" key="15">
    <source>
        <dbReference type="Pfam" id="PF23493"/>
    </source>
</evidence>
<feature type="binding site" evidence="13">
    <location>
        <position position="30"/>
    </location>
    <ligand>
        <name>Zn(2+)</name>
        <dbReference type="ChEBI" id="CHEBI:29105"/>
    </ligand>
</feature>
<comment type="catalytic activity">
    <reaction evidence="12 13">
        <text>tRNA(Cys) + L-cysteine + ATP = L-cysteinyl-tRNA(Cys) + AMP + diphosphate</text>
        <dbReference type="Rhea" id="RHEA:17773"/>
        <dbReference type="Rhea" id="RHEA-COMP:9661"/>
        <dbReference type="Rhea" id="RHEA-COMP:9679"/>
        <dbReference type="ChEBI" id="CHEBI:30616"/>
        <dbReference type="ChEBI" id="CHEBI:33019"/>
        <dbReference type="ChEBI" id="CHEBI:35235"/>
        <dbReference type="ChEBI" id="CHEBI:78442"/>
        <dbReference type="ChEBI" id="CHEBI:78517"/>
        <dbReference type="ChEBI" id="CHEBI:456215"/>
        <dbReference type="EC" id="6.1.1.16"/>
    </reaction>
</comment>
<keyword evidence="6 13" id="KW-0479">Metal-binding</keyword>
<comment type="subunit">
    <text evidence="3 13">Monomer.</text>
</comment>
<dbReference type="Proteomes" id="UP000553193">
    <property type="component" value="Unassembled WGS sequence"/>
</dbReference>
<dbReference type="GO" id="GO:0005829">
    <property type="term" value="C:cytosol"/>
    <property type="evidence" value="ECO:0007669"/>
    <property type="project" value="TreeGrafter"/>
</dbReference>
<dbReference type="InterPro" id="IPR056411">
    <property type="entry name" value="CysS_C"/>
</dbReference>
<keyword evidence="17" id="KW-1185">Reference proteome</keyword>
<keyword evidence="7 13" id="KW-0547">Nucleotide-binding</keyword>
<feature type="binding site" evidence="13">
    <location>
        <position position="235"/>
    </location>
    <ligand>
        <name>Zn(2+)</name>
        <dbReference type="ChEBI" id="CHEBI:29105"/>
    </ligand>
</feature>
<dbReference type="RefSeq" id="WP_184384912.1">
    <property type="nucleotide sequence ID" value="NZ_JACIDJ010000004.1"/>
</dbReference>
<dbReference type="AlphaFoldDB" id="A0A840AFP5"/>
<feature type="domain" description="Cysteinyl-tRNA ligase anticodon binding" evidence="15">
    <location>
        <begin position="422"/>
        <end position="468"/>
    </location>
</feature>
<protein>
    <recommendedName>
        <fullName evidence="13">Cysteine--tRNA ligase</fullName>
        <ecNumber evidence="13">6.1.1.16</ecNumber>
    </recommendedName>
    <alternativeName>
        <fullName evidence="13">Cysteinyl-tRNA synthetase</fullName>
        <shortName evidence="13">CysRS</shortName>
    </alternativeName>
</protein>
<dbReference type="InterPro" id="IPR032678">
    <property type="entry name" value="tRNA-synt_1_cat_dom"/>
</dbReference>
<dbReference type="PRINTS" id="PR00983">
    <property type="entry name" value="TRNASYNTHCYS"/>
</dbReference>
<dbReference type="CDD" id="cd00672">
    <property type="entry name" value="CysRS_core"/>
    <property type="match status" value="1"/>
</dbReference>
<dbReference type="PANTHER" id="PTHR10890:SF3">
    <property type="entry name" value="CYSTEINE--TRNA LIGASE, CYTOPLASMIC"/>
    <property type="match status" value="1"/>
</dbReference>
<dbReference type="GO" id="GO:0005524">
    <property type="term" value="F:ATP binding"/>
    <property type="evidence" value="ECO:0007669"/>
    <property type="project" value="UniProtKB-UniRule"/>
</dbReference>
<evidence type="ECO:0000256" key="1">
    <source>
        <dbReference type="ARBA" id="ARBA00004496"/>
    </source>
</evidence>
<evidence type="ECO:0000256" key="8">
    <source>
        <dbReference type="ARBA" id="ARBA00022833"/>
    </source>
</evidence>
<dbReference type="InterPro" id="IPR014729">
    <property type="entry name" value="Rossmann-like_a/b/a_fold"/>
</dbReference>
<keyword evidence="8 13" id="KW-0862">Zinc</keyword>
<keyword evidence="10 13" id="KW-0648">Protein biosynthesis</keyword>
<dbReference type="Gene3D" id="3.40.50.620">
    <property type="entry name" value="HUPs"/>
    <property type="match status" value="1"/>
</dbReference>
<dbReference type="EMBL" id="JACIDJ010000004">
    <property type="protein sequence ID" value="MBB3899293.1"/>
    <property type="molecule type" value="Genomic_DNA"/>
</dbReference>
<reference evidence="16 17" key="1">
    <citation type="submission" date="2020-08" db="EMBL/GenBank/DDBJ databases">
        <title>Genomic Encyclopedia of Type Strains, Phase IV (KMG-IV): sequencing the most valuable type-strain genomes for metagenomic binning, comparative biology and taxonomic classification.</title>
        <authorList>
            <person name="Goeker M."/>
        </authorList>
    </citation>
    <scope>NUCLEOTIDE SEQUENCE [LARGE SCALE GENOMIC DNA]</scope>
    <source>
        <strain evidence="16 17">DSM 19979</strain>
    </source>
</reference>
<dbReference type="InterPro" id="IPR024909">
    <property type="entry name" value="Cys-tRNA/MSH_ligase"/>
</dbReference>